<gene>
    <name evidence="1" type="ORF">ASESINO_53</name>
</gene>
<dbReference type="SUPFAM" id="SSF52540">
    <property type="entry name" value="P-loop containing nucleoside triphosphate hydrolases"/>
    <property type="match status" value="1"/>
</dbReference>
<organism evidence="1 2">
    <name type="scientific">Erwinia phage vB_EamM_Asesino</name>
    <dbReference type="NCBI Taxonomy" id="1883370"/>
    <lineage>
        <taxon>Viruses</taxon>
        <taxon>Duplodnaviria</taxon>
        <taxon>Heunggongvirae</taxon>
        <taxon>Uroviricota</taxon>
        <taxon>Caudoviricetes</taxon>
        <taxon>Chimalliviridae</taxon>
        <taxon>Erskinevirus</taxon>
        <taxon>Erskinevirus asesino</taxon>
    </lineage>
</organism>
<keyword evidence="1" id="KW-0547">Nucleotide-binding</keyword>
<evidence type="ECO:0000313" key="1">
    <source>
        <dbReference type="EMBL" id="ANZ48066.1"/>
    </source>
</evidence>
<dbReference type="Gene3D" id="3.40.50.300">
    <property type="entry name" value="P-loop containing nucleotide triphosphate hydrolases"/>
    <property type="match status" value="1"/>
</dbReference>
<dbReference type="InterPro" id="IPR027417">
    <property type="entry name" value="P-loop_NTPase"/>
</dbReference>
<keyword evidence="1" id="KW-0347">Helicase</keyword>
<keyword evidence="1" id="KW-0067">ATP-binding</keyword>
<protein>
    <submittedName>
        <fullName evidence="1">ATP-dependent DNA helicase</fullName>
    </submittedName>
</protein>
<dbReference type="RefSeq" id="YP_009290671.1">
    <property type="nucleotide sequence ID" value="NC_031107.2"/>
</dbReference>
<keyword evidence="2" id="KW-1185">Reference proteome</keyword>
<dbReference type="OrthoDB" id="6729at10239"/>
<dbReference type="KEGG" id="vg:29057003"/>
<dbReference type="Proteomes" id="UP000202181">
    <property type="component" value="Segment"/>
</dbReference>
<dbReference type="GeneID" id="29057003"/>
<proteinExistence type="predicted"/>
<name>A0A1B2IA08_9CAUD</name>
<evidence type="ECO:0000313" key="2">
    <source>
        <dbReference type="Proteomes" id="UP000202181"/>
    </source>
</evidence>
<sequence>MVEIHMTYTSMGVRVEIPNRQMESAILGWAEENMHAPKMGKQQGRITTERGDAFYVHIPSLRTFIFHKMFAERIQALIQRASLEYNIRYNLYHHRVERKAPYRCSFENYGFEMLETDPESRFYYQNEVVDAACDESRQQTIFAIQTGRGKTKTCMKVMVKKGVRTLLIHRPTYVSKWLFDTTEDPTGLREDKEGVWVVTGVQAVYEVLEMGETGELDRRGIKIIIIPTVTLQRFLKEYINTAATNPVNLDTFYDTLGVGLLAMDEVHEHFHLVYQAGIMLNPPPSVEMSATLTPGASKAFIAERYLERFPPDLRISIPVIPVVHVRALYYTIEDRKFAFWASKMTPYNHKLFEGKLIKENLHISYAEMYWDMIEKTYLKEYQVGQKILCIFATVAMCEFFTEFVKDKLAQSEMFHALMVAKFNAGDSYDDFILADISVSTPGKAGTAVDKPGLVHMYISTPVEDQQLNEQMAGRPRKIMHKDWGEIDPKVWLFHSHNVPKHCNYLNSRQKSLSDVVLSFKIASSPYVVRKSNAHSAASARANATLCRADLSKFTRNRFKSVSRRRRRR</sequence>
<accession>A0A1B2IA08</accession>
<keyword evidence="1" id="KW-0378">Hydrolase</keyword>
<dbReference type="EMBL" id="KX397364">
    <property type="protein sequence ID" value="ANZ48066.1"/>
    <property type="molecule type" value="Genomic_DNA"/>
</dbReference>
<reference evidence="1" key="1">
    <citation type="submission" date="2016-06" db="EMBL/GenBank/DDBJ databases">
        <authorList>
            <person name="Berg J.A."/>
            <person name="Hyde J.R."/>
            <person name="Breakwell D.P."/>
            <person name="Hope S."/>
            <person name="Grose J.H."/>
        </authorList>
    </citation>
    <scope>NUCLEOTIDE SEQUENCE [LARGE SCALE GENOMIC DNA]</scope>
</reference>
<dbReference type="GO" id="GO:0004386">
    <property type="term" value="F:helicase activity"/>
    <property type="evidence" value="ECO:0007669"/>
    <property type="project" value="UniProtKB-KW"/>
</dbReference>